<dbReference type="RefSeq" id="XP_050556605.1">
    <property type="nucleotide sequence ID" value="XM_050700648.1"/>
</dbReference>
<feature type="compositionally biased region" description="Polar residues" evidence="4">
    <location>
        <begin position="143"/>
        <end position="158"/>
    </location>
</feature>
<dbReference type="PANTHER" id="PTHR13154">
    <property type="entry name" value="POLYADENYLATE-BINDING PROTEIN-INTERACTING PROTEIN 2"/>
    <property type="match status" value="1"/>
</dbReference>
<keyword evidence="3" id="KW-0810">Translation regulation</keyword>
<keyword evidence="2" id="KW-0832">Ubl conjugation</keyword>
<dbReference type="Pfam" id="PF07145">
    <property type="entry name" value="PAM2"/>
    <property type="match status" value="1"/>
</dbReference>
<dbReference type="GO" id="GO:0045947">
    <property type="term" value="P:negative regulation of translational initiation"/>
    <property type="evidence" value="ECO:0007669"/>
    <property type="project" value="InterPro"/>
</dbReference>
<organism evidence="5 6">
    <name type="scientific">Spodoptera frugiperda</name>
    <name type="common">Fall armyworm</name>
    <dbReference type="NCBI Taxonomy" id="7108"/>
    <lineage>
        <taxon>Eukaryota</taxon>
        <taxon>Metazoa</taxon>
        <taxon>Ecdysozoa</taxon>
        <taxon>Arthropoda</taxon>
        <taxon>Hexapoda</taxon>
        <taxon>Insecta</taxon>
        <taxon>Pterygota</taxon>
        <taxon>Neoptera</taxon>
        <taxon>Endopterygota</taxon>
        <taxon>Lepidoptera</taxon>
        <taxon>Glossata</taxon>
        <taxon>Ditrysia</taxon>
        <taxon>Noctuoidea</taxon>
        <taxon>Noctuidae</taxon>
        <taxon>Amphipyrinae</taxon>
        <taxon>Spodoptera</taxon>
    </lineage>
</organism>
<evidence type="ECO:0000313" key="6">
    <source>
        <dbReference type="RefSeq" id="XP_050556605.1"/>
    </source>
</evidence>
<feature type="compositionally biased region" description="Basic and acidic residues" evidence="4">
    <location>
        <begin position="295"/>
        <end position="324"/>
    </location>
</feature>
<dbReference type="PANTHER" id="PTHR13154:SF6">
    <property type="entry name" value="GEO05078P1"/>
    <property type="match status" value="1"/>
</dbReference>
<feature type="compositionally biased region" description="Basic and acidic residues" evidence="4">
    <location>
        <begin position="253"/>
        <end position="284"/>
    </location>
</feature>
<dbReference type="GO" id="GO:0000900">
    <property type="term" value="F:mRNA regulatory element binding translation repressor activity"/>
    <property type="evidence" value="ECO:0007669"/>
    <property type="project" value="InterPro"/>
</dbReference>
<keyword evidence="5" id="KW-1185">Reference proteome</keyword>
<dbReference type="AlphaFoldDB" id="A0A9R0EZZ2"/>
<protein>
    <submittedName>
        <fullName evidence="6">Uncharacterized protein LOC126911793</fullName>
    </submittedName>
</protein>
<feature type="compositionally biased region" description="Polar residues" evidence="4">
    <location>
        <begin position="237"/>
        <end position="252"/>
    </location>
</feature>
<feature type="compositionally biased region" description="Basic and acidic residues" evidence="4">
    <location>
        <begin position="375"/>
        <end position="400"/>
    </location>
</feature>
<sequence length="408" mass="44814">MKIPETSANVGAYYGNEENGHWQPNGVIIDSGVGGGVVGSGDAGIHRPPVYPVHIPRAHMPGYVMAGAYYPPAAYPPVPAQPQPDDFADYMWMENEEEFDKQVMQQLEEEALMEQCIEAMLEDEQRERHNRPTANGHNHPHYPTTSNGAPSLSLEETVSRSTLNPLAAEFVPTRPLPTATGSIFRACEIVCLRKTSPHTRSVPRRPRTVGAPHCHRGVPRATPTDTTDDVTHDNTEESQQPQKETPEVSATESIDKTQEKRPKDKKDSKSKVDLKKTVKPEVKSKVQSKPQAAKSETKVAPKKKEVKSVKSEIKVDEKSEDSSDVKQPQPAPLEEAQATSGFKPINYAAAAKANKPKKPPTTATATAATTPAEKPLPKVEKPKATEKVEKKEKPKTEKVNVQRKNSTK</sequence>
<feature type="compositionally biased region" description="Basic residues" evidence="4">
    <location>
        <begin position="197"/>
        <end position="218"/>
    </location>
</feature>
<evidence type="ECO:0000256" key="3">
    <source>
        <dbReference type="ARBA" id="ARBA00022845"/>
    </source>
</evidence>
<dbReference type="GeneID" id="126911793"/>
<dbReference type="OrthoDB" id="5985142at2759"/>
<feature type="compositionally biased region" description="Low complexity" evidence="4">
    <location>
        <begin position="360"/>
        <end position="373"/>
    </location>
</feature>
<evidence type="ECO:0000313" key="5">
    <source>
        <dbReference type="Proteomes" id="UP000829999"/>
    </source>
</evidence>
<dbReference type="InterPro" id="IPR009818">
    <property type="entry name" value="PAM2_motif"/>
</dbReference>
<gene>
    <name evidence="6" type="primary">LOC126911793</name>
</gene>
<reference evidence="6" key="1">
    <citation type="submission" date="2025-08" db="UniProtKB">
        <authorList>
            <consortium name="RefSeq"/>
        </authorList>
    </citation>
    <scope>IDENTIFICATION</scope>
    <source>
        <tissue evidence="6">Whole larval tissue</tissue>
    </source>
</reference>
<dbReference type="GO" id="GO:0005737">
    <property type="term" value="C:cytoplasm"/>
    <property type="evidence" value="ECO:0007669"/>
    <property type="project" value="TreeGrafter"/>
</dbReference>
<proteinExistence type="inferred from homology"/>
<accession>A0A9R0EZZ2</accession>
<evidence type="ECO:0000256" key="4">
    <source>
        <dbReference type="SAM" id="MobiDB-lite"/>
    </source>
</evidence>
<dbReference type="InterPro" id="IPR040396">
    <property type="entry name" value="PAIP2-like"/>
</dbReference>
<evidence type="ECO:0000256" key="1">
    <source>
        <dbReference type="ARBA" id="ARBA00006858"/>
    </source>
</evidence>
<feature type="region of interest" description="Disordered" evidence="4">
    <location>
        <begin position="124"/>
        <end position="158"/>
    </location>
</feature>
<comment type="similarity">
    <text evidence="1">Belongs to the PAIP2 family.</text>
</comment>
<dbReference type="Proteomes" id="UP000829999">
    <property type="component" value="Chromosome 19"/>
</dbReference>
<name>A0A9R0EZZ2_SPOFR</name>
<evidence type="ECO:0000256" key="2">
    <source>
        <dbReference type="ARBA" id="ARBA00022843"/>
    </source>
</evidence>
<feature type="region of interest" description="Disordered" evidence="4">
    <location>
        <begin position="197"/>
        <end position="408"/>
    </location>
</feature>